<dbReference type="Pfam" id="PF07398">
    <property type="entry name" value="MDMPI_C"/>
    <property type="match status" value="1"/>
</dbReference>
<keyword evidence="4" id="KW-1185">Reference proteome</keyword>
<dbReference type="PANTHER" id="PTHR40758">
    <property type="entry name" value="CONSERVED PROTEIN"/>
    <property type="match status" value="1"/>
</dbReference>
<dbReference type="NCBIfam" id="TIGR03083">
    <property type="entry name" value="maleylpyruvate isomerase family mycothiol-dependent enzyme"/>
    <property type="match status" value="1"/>
</dbReference>
<evidence type="ECO:0000259" key="2">
    <source>
        <dbReference type="Pfam" id="PF11716"/>
    </source>
</evidence>
<sequence>MTVLSYERRTAEVVAQTGLLISHLTGAHPAAPVPSCPGWSLERLLRHLGETHRWAEEAVRTRAVEPVSDERLNNPPRHHDGDLAALGDWLAEGATRLAETLRAAGPDAQVWTPGPGGTAAFWARRMAHETAVHRADAALAVGAEYVLAEEVALDAVDEWMGFGTVPEVYEARPGAPALLGPGRTLRFHATDTAPETAADWLVDLAGGEPTWHHSPGGPTRHQSPGETAVTVQAPLTDLLFLLYRRPTRAGNVVIMGDMRLLGLWLRRTGFWLE</sequence>
<dbReference type="PANTHER" id="PTHR40758:SF1">
    <property type="entry name" value="CONSERVED PROTEIN"/>
    <property type="match status" value="1"/>
</dbReference>
<dbReference type="GO" id="GO:0016853">
    <property type="term" value="F:isomerase activity"/>
    <property type="evidence" value="ECO:0007669"/>
    <property type="project" value="UniProtKB-KW"/>
</dbReference>
<dbReference type="RefSeq" id="WP_055472831.1">
    <property type="nucleotide sequence ID" value="NZ_JBIRWE010000002.1"/>
</dbReference>
<gene>
    <name evidence="3" type="ORF">ACH429_06170</name>
</gene>
<name>A0ABW7UM26_9ACTN</name>
<evidence type="ECO:0000313" key="4">
    <source>
        <dbReference type="Proteomes" id="UP001611548"/>
    </source>
</evidence>
<evidence type="ECO:0000259" key="1">
    <source>
        <dbReference type="Pfam" id="PF07398"/>
    </source>
</evidence>
<feature type="domain" description="MDMPI C-terminal" evidence="1">
    <location>
        <begin position="150"/>
        <end position="261"/>
    </location>
</feature>
<dbReference type="InterPro" id="IPR024344">
    <property type="entry name" value="MDMPI_metal-binding"/>
</dbReference>
<keyword evidence="3" id="KW-0413">Isomerase</keyword>
<accession>A0ABW7UM26</accession>
<dbReference type="Proteomes" id="UP001611548">
    <property type="component" value="Unassembled WGS sequence"/>
</dbReference>
<dbReference type="InterPro" id="IPR034660">
    <property type="entry name" value="DinB/YfiT-like"/>
</dbReference>
<dbReference type="EMBL" id="JBIRWE010000002">
    <property type="protein sequence ID" value="MFI1963713.1"/>
    <property type="molecule type" value="Genomic_DNA"/>
</dbReference>
<protein>
    <submittedName>
        <fullName evidence="3">Maleylpyruvate isomerase family mycothiol-dependent enzyme</fullName>
    </submittedName>
</protein>
<dbReference type="InterPro" id="IPR017517">
    <property type="entry name" value="Maleyloyr_isom"/>
</dbReference>
<feature type="domain" description="Mycothiol-dependent maleylpyruvate isomerase metal-binding" evidence="2">
    <location>
        <begin position="14"/>
        <end position="138"/>
    </location>
</feature>
<dbReference type="SUPFAM" id="SSF109854">
    <property type="entry name" value="DinB/YfiT-like putative metalloenzymes"/>
    <property type="match status" value="1"/>
</dbReference>
<evidence type="ECO:0000313" key="3">
    <source>
        <dbReference type="EMBL" id="MFI1963713.1"/>
    </source>
</evidence>
<organism evidence="3 4">
    <name type="scientific">Streptomyces pathocidini</name>
    <dbReference type="NCBI Taxonomy" id="1650571"/>
    <lineage>
        <taxon>Bacteria</taxon>
        <taxon>Bacillati</taxon>
        <taxon>Actinomycetota</taxon>
        <taxon>Actinomycetes</taxon>
        <taxon>Kitasatosporales</taxon>
        <taxon>Streptomycetaceae</taxon>
        <taxon>Streptomyces</taxon>
    </lineage>
</organism>
<reference evidence="3 4" key="1">
    <citation type="submission" date="2024-10" db="EMBL/GenBank/DDBJ databases">
        <title>The Natural Products Discovery Center: Release of the First 8490 Sequenced Strains for Exploring Actinobacteria Biosynthetic Diversity.</title>
        <authorList>
            <person name="Kalkreuter E."/>
            <person name="Kautsar S.A."/>
            <person name="Yang D."/>
            <person name="Bader C.D."/>
            <person name="Teijaro C.N."/>
            <person name="Fluegel L."/>
            <person name="Davis C.M."/>
            <person name="Simpson J.R."/>
            <person name="Lauterbach L."/>
            <person name="Steele A.D."/>
            <person name="Gui C."/>
            <person name="Meng S."/>
            <person name="Li G."/>
            <person name="Viehrig K."/>
            <person name="Ye F."/>
            <person name="Su P."/>
            <person name="Kiefer A.F."/>
            <person name="Nichols A."/>
            <person name="Cepeda A.J."/>
            <person name="Yan W."/>
            <person name="Fan B."/>
            <person name="Jiang Y."/>
            <person name="Adhikari A."/>
            <person name="Zheng C.-J."/>
            <person name="Schuster L."/>
            <person name="Cowan T.M."/>
            <person name="Smanski M.J."/>
            <person name="Chevrette M.G."/>
            <person name="De Carvalho L.P.S."/>
            <person name="Shen B."/>
        </authorList>
    </citation>
    <scope>NUCLEOTIDE SEQUENCE [LARGE SCALE GENOMIC DNA]</scope>
    <source>
        <strain evidence="3 4">NPDC020327</strain>
    </source>
</reference>
<comment type="caution">
    <text evidence="3">The sequence shown here is derived from an EMBL/GenBank/DDBJ whole genome shotgun (WGS) entry which is preliminary data.</text>
</comment>
<proteinExistence type="predicted"/>
<dbReference type="Pfam" id="PF11716">
    <property type="entry name" value="MDMPI_N"/>
    <property type="match status" value="1"/>
</dbReference>
<dbReference type="InterPro" id="IPR010872">
    <property type="entry name" value="MDMPI_C-term_domain"/>
</dbReference>